<evidence type="ECO:0000313" key="3">
    <source>
        <dbReference type="Proteomes" id="UP001189429"/>
    </source>
</evidence>
<organism evidence="2 3">
    <name type="scientific">Prorocentrum cordatum</name>
    <dbReference type="NCBI Taxonomy" id="2364126"/>
    <lineage>
        <taxon>Eukaryota</taxon>
        <taxon>Sar</taxon>
        <taxon>Alveolata</taxon>
        <taxon>Dinophyceae</taxon>
        <taxon>Prorocentrales</taxon>
        <taxon>Prorocentraceae</taxon>
        <taxon>Prorocentrum</taxon>
    </lineage>
</organism>
<feature type="compositionally biased region" description="Polar residues" evidence="1">
    <location>
        <begin position="1"/>
        <end position="13"/>
    </location>
</feature>
<dbReference type="EMBL" id="CAUYUJ010015381">
    <property type="protein sequence ID" value="CAK0853200.1"/>
    <property type="molecule type" value="Genomic_DNA"/>
</dbReference>
<evidence type="ECO:0000313" key="2">
    <source>
        <dbReference type="EMBL" id="CAK0853200.1"/>
    </source>
</evidence>
<protein>
    <submittedName>
        <fullName evidence="2">Uncharacterized protein</fullName>
    </submittedName>
</protein>
<name>A0ABN9U312_9DINO</name>
<evidence type="ECO:0000256" key="1">
    <source>
        <dbReference type="SAM" id="MobiDB-lite"/>
    </source>
</evidence>
<feature type="region of interest" description="Disordered" evidence="1">
    <location>
        <begin position="1"/>
        <end position="54"/>
    </location>
</feature>
<feature type="compositionally biased region" description="Acidic residues" evidence="1">
    <location>
        <begin position="25"/>
        <end position="50"/>
    </location>
</feature>
<proteinExistence type="predicted"/>
<comment type="caution">
    <text evidence="2">The sequence shown here is derived from an EMBL/GenBank/DDBJ whole genome shotgun (WGS) entry which is preliminary data.</text>
</comment>
<accession>A0ABN9U312</accession>
<reference evidence="2" key="1">
    <citation type="submission" date="2023-10" db="EMBL/GenBank/DDBJ databases">
        <authorList>
            <person name="Chen Y."/>
            <person name="Shah S."/>
            <person name="Dougan E. K."/>
            <person name="Thang M."/>
            <person name="Chan C."/>
        </authorList>
    </citation>
    <scope>NUCLEOTIDE SEQUENCE [LARGE SCALE GENOMIC DNA]</scope>
</reference>
<dbReference type="Proteomes" id="UP001189429">
    <property type="component" value="Unassembled WGS sequence"/>
</dbReference>
<sequence>MYSTFLPTTNPKTATMGKERREEKKEEEEEEEKEEETEEEEEKEGEEEKEAEAGECCLWGSLERTSLKRLHNRIPDVPCVFICRSLYQPNERHVHVCKVTNKSEDQQQSVVKATRDGYKKHRPQDPTHKLHCTARDNSAEHEALVDAPLPF</sequence>
<keyword evidence="3" id="KW-1185">Reference proteome</keyword>
<gene>
    <name evidence="2" type="ORF">PCOR1329_LOCUS44761</name>
</gene>